<sequence length="454" mass="50686">MATAISAVKAAKLPPPAPSSPFAELLRRSRFASYDPAIRQTYRAAPANAHRGDWGLKRPISLRRKNAFITLPTFESHAHFTEWNNGESQVRFIRRVEEMDVRPVTRPGSSWDKNSRHTATQWLIDSEFAPDEDHTPTGDASLLPQATEQMTTELAGLGQRGPGQYGAQRQLEGYERQLTPNIEAMSSKEFARYLQKLRQLRPAFQKHIQAHADIEPRLHGQTLFSLAQDPTARYHQRFIEEQTAQEFRDPECRKIAQQPHPNAAMTYHHPSHLDSYFHAKPQPGLVLQENPKSPRYSPHSIEQFYTTSFAGITAVLPRRLAQDRKPLLHLNSQNGVDPNAIAKSTINLRVVPSTLMLDQPPRVVGRNAQGLKGVKIQAAVTSDSQHTSFQRSNPNQPGTTEYNSQAPSVPSGPADFSLLMKKKTNKAPKGSAKNSKHMLNQLGTLLGHGKAGRS</sequence>
<keyword evidence="2" id="KW-1185">Reference proteome</keyword>
<protein>
    <submittedName>
        <fullName evidence="1">Uncharacterized protein</fullName>
    </submittedName>
</protein>
<accession>A0ACD3B373</accession>
<dbReference type="EMBL" id="ML208282">
    <property type="protein sequence ID" value="TFK72743.1"/>
    <property type="molecule type" value="Genomic_DNA"/>
</dbReference>
<gene>
    <name evidence="1" type="ORF">BDN72DRAFT_835839</name>
</gene>
<evidence type="ECO:0000313" key="2">
    <source>
        <dbReference type="Proteomes" id="UP000308600"/>
    </source>
</evidence>
<evidence type="ECO:0000313" key="1">
    <source>
        <dbReference type="EMBL" id="TFK72743.1"/>
    </source>
</evidence>
<reference evidence="1 2" key="1">
    <citation type="journal article" date="2019" name="Nat. Ecol. Evol.">
        <title>Megaphylogeny resolves global patterns of mushroom evolution.</title>
        <authorList>
            <person name="Varga T."/>
            <person name="Krizsan K."/>
            <person name="Foldi C."/>
            <person name="Dima B."/>
            <person name="Sanchez-Garcia M."/>
            <person name="Sanchez-Ramirez S."/>
            <person name="Szollosi G.J."/>
            <person name="Szarkandi J.G."/>
            <person name="Papp V."/>
            <person name="Albert L."/>
            <person name="Andreopoulos W."/>
            <person name="Angelini C."/>
            <person name="Antonin V."/>
            <person name="Barry K.W."/>
            <person name="Bougher N.L."/>
            <person name="Buchanan P."/>
            <person name="Buyck B."/>
            <person name="Bense V."/>
            <person name="Catcheside P."/>
            <person name="Chovatia M."/>
            <person name="Cooper J."/>
            <person name="Damon W."/>
            <person name="Desjardin D."/>
            <person name="Finy P."/>
            <person name="Geml J."/>
            <person name="Haridas S."/>
            <person name="Hughes K."/>
            <person name="Justo A."/>
            <person name="Karasinski D."/>
            <person name="Kautmanova I."/>
            <person name="Kiss B."/>
            <person name="Kocsube S."/>
            <person name="Kotiranta H."/>
            <person name="LaButti K.M."/>
            <person name="Lechner B.E."/>
            <person name="Liimatainen K."/>
            <person name="Lipzen A."/>
            <person name="Lukacs Z."/>
            <person name="Mihaltcheva S."/>
            <person name="Morgado L.N."/>
            <person name="Niskanen T."/>
            <person name="Noordeloos M.E."/>
            <person name="Ohm R.A."/>
            <person name="Ortiz-Santana B."/>
            <person name="Ovrebo C."/>
            <person name="Racz N."/>
            <person name="Riley R."/>
            <person name="Savchenko A."/>
            <person name="Shiryaev A."/>
            <person name="Soop K."/>
            <person name="Spirin V."/>
            <person name="Szebenyi C."/>
            <person name="Tomsovsky M."/>
            <person name="Tulloss R.E."/>
            <person name="Uehling J."/>
            <person name="Grigoriev I.V."/>
            <person name="Vagvolgyi C."/>
            <person name="Papp T."/>
            <person name="Martin F.M."/>
            <person name="Miettinen O."/>
            <person name="Hibbett D.S."/>
            <person name="Nagy L.G."/>
        </authorList>
    </citation>
    <scope>NUCLEOTIDE SEQUENCE [LARGE SCALE GENOMIC DNA]</scope>
    <source>
        <strain evidence="1 2">NL-1719</strain>
    </source>
</reference>
<dbReference type="Proteomes" id="UP000308600">
    <property type="component" value="Unassembled WGS sequence"/>
</dbReference>
<name>A0ACD3B373_9AGAR</name>
<organism evidence="1 2">
    <name type="scientific">Pluteus cervinus</name>
    <dbReference type="NCBI Taxonomy" id="181527"/>
    <lineage>
        <taxon>Eukaryota</taxon>
        <taxon>Fungi</taxon>
        <taxon>Dikarya</taxon>
        <taxon>Basidiomycota</taxon>
        <taxon>Agaricomycotina</taxon>
        <taxon>Agaricomycetes</taxon>
        <taxon>Agaricomycetidae</taxon>
        <taxon>Agaricales</taxon>
        <taxon>Pluteineae</taxon>
        <taxon>Pluteaceae</taxon>
        <taxon>Pluteus</taxon>
    </lineage>
</organism>
<proteinExistence type="predicted"/>